<protein>
    <submittedName>
        <fullName evidence="1">Type III effector</fullName>
    </submittedName>
</protein>
<sequence>MNLEQFFTTLKNTPDSIQFSDTIAAIDSNYEFTPTRFKNGALINEAGQNSGSCKIFSFAKLHSLPEDQTLACFGDYYRVDVLQHPTATDHQNIRNFIQSGWSGIQFDNLALSKK</sequence>
<dbReference type="AlphaFoldDB" id="A0A266Q6E2"/>
<gene>
    <name evidence="1" type="ORF">CBP51_17430</name>
</gene>
<dbReference type="RefSeq" id="WP_094985909.1">
    <property type="nucleotide sequence ID" value="NZ_NHNI01000002.1"/>
</dbReference>
<evidence type="ECO:0000313" key="2">
    <source>
        <dbReference type="Proteomes" id="UP000216101"/>
    </source>
</evidence>
<dbReference type="Proteomes" id="UP000216101">
    <property type="component" value="Unassembled WGS sequence"/>
</dbReference>
<organism evidence="1 2">
    <name type="scientific">Cellvibrio mixtus</name>
    <dbReference type="NCBI Taxonomy" id="39650"/>
    <lineage>
        <taxon>Bacteria</taxon>
        <taxon>Pseudomonadati</taxon>
        <taxon>Pseudomonadota</taxon>
        <taxon>Gammaproteobacteria</taxon>
        <taxon>Cellvibrionales</taxon>
        <taxon>Cellvibrionaceae</taxon>
        <taxon>Cellvibrio</taxon>
    </lineage>
</organism>
<dbReference type="Gene3D" id="3.20.160.10">
    <property type="entry name" value="vpa0580 domain like"/>
    <property type="match status" value="1"/>
</dbReference>
<dbReference type="InterPro" id="IPR038604">
    <property type="entry name" value="HopJ_sf"/>
</dbReference>
<evidence type="ECO:0000313" key="1">
    <source>
        <dbReference type="EMBL" id="OZY84941.1"/>
    </source>
</evidence>
<dbReference type="Pfam" id="PF08888">
    <property type="entry name" value="HopJ"/>
    <property type="match status" value="1"/>
</dbReference>
<dbReference type="EMBL" id="NHNI01000002">
    <property type="protein sequence ID" value="OZY84941.1"/>
    <property type="molecule type" value="Genomic_DNA"/>
</dbReference>
<dbReference type="InterPro" id="IPR014984">
    <property type="entry name" value="HopJ"/>
</dbReference>
<proteinExistence type="predicted"/>
<comment type="caution">
    <text evidence="1">The sequence shown here is derived from an EMBL/GenBank/DDBJ whole genome shotgun (WGS) entry which is preliminary data.</text>
</comment>
<accession>A0A266Q6E2</accession>
<reference evidence="2" key="1">
    <citation type="submission" date="2017-05" db="EMBL/GenBank/DDBJ databases">
        <authorList>
            <person name="Barney B.M."/>
        </authorList>
    </citation>
    <scope>NUCLEOTIDE SEQUENCE [LARGE SCALE GENOMIC DNA]</scope>
    <source>
        <strain evidence="2">PSBB022</strain>
    </source>
</reference>
<keyword evidence="2" id="KW-1185">Reference proteome</keyword>
<name>A0A266Q6E2_9GAMM</name>